<dbReference type="Pfam" id="PF03466">
    <property type="entry name" value="LysR_substrate"/>
    <property type="match status" value="1"/>
</dbReference>
<evidence type="ECO:0000256" key="2">
    <source>
        <dbReference type="ARBA" id="ARBA00023015"/>
    </source>
</evidence>
<dbReference type="InterPro" id="IPR005119">
    <property type="entry name" value="LysR_subst-bd"/>
</dbReference>
<dbReference type="Pfam" id="PF00126">
    <property type="entry name" value="HTH_1"/>
    <property type="match status" value="1"/>
</dbReference>
<evidence type="ECO:0000256" key="1">
    <source>
        <dbReference type="ARBA" id="ARBA00009437"/>
    </source>
</evidence>
<dbReference type="Gene3D" id="3.40.190.290">
    <property type="match status" value="1"/>
</dbReference>
<feature type="domain" description="HTH lysR-type" evidence="5">
    <location>
        <begin position="14"/>
        <end position="71"/>
    </location>
</feature>
<dbReference type="InterPro" id="IPR058163">
    <property type="entry name" value="LysR-type_TF_proteobact-type"/>
</dbReference>
<dbReference type="InterPro" id="IPR036388">
    <property type="entry name" value="WH-like_DNA-bd_sf"/>
</dbReference>
<dbReference type="SUPFAM" id="SSF53850">
    <property type="entry name" value="Periplasmic binding protein-like II"/>
    <property type="match status" value="1"/>
</dbReference>
<dbReference type="EMBL" id="JBIYDN010000022">
    <property type="protein sequence ID" value="MFK4445855.1"/>
    <property type="molecule type" value="Genomic_DNA"/>
</dbReference>
<dbReference type="GO" id="GO:0003677">
    <property type="term" value="F:DNA binding"/>
    <property type="evidence" value="ECO:0007669"/>
    <property type="project" value="UniProtKB-KW"/>
</dbReference>
<dbReference type="PANTHER" id="PTHR30537">
    <property type="entry name" value="HTH-TYPE TRANSCRIPTIONAL REGULATOR"/>
    <property type="match status" value="1"/>
</dbReference>
<comment type="similarity">
    <text evidence="1">Belongs to the LysR transcriptional regulatory family.</text>
</comment>
<evidence type="ECO:0000313" key="7">
    <source>
        <dbReference type="Proteomes" id="UP001620514"/>
    </source>
</evidence>
<accession>A0ABW8MT99</accession>
<keyword evidence="2" id="KW-0805">Transcription regulation</keyword>
<dbReference type="InterPro" id="IPR036390">
    <property type="entry name" value="WH_DNA-bd_sf"/>
</dbReference>
<evidence type="ECO:0000256" key="3">
    <source>
        <dbReference type="ARBA" id="ARBA00023125"/>
    </source>
</evidence>
<gene>
    <name evidence="6" type="ORF">ABH943_005887</name>
</gene>
<proteinExistence type="inferred from homology"/>
<sequence>MKTIVAELPMSKLPDFEGFAMFAKVAEEGSFAAAAAAMGVSVATVSRAVTRLEERLGGRLFNRTSRRLALTDYGYTLAERAAKIYADAEEAEDFARETSSRPRGLVKLAAPLSFGARWVAPLLPEFFRIYPDIAVDLHLTDTHADLIGDGFDAALRIAIMEDSSLAARLIAPVRRFVVASPAYLLRCGRPEHPHDLGAHQCLTYANRSKRDVWRFTHQSGEECTITPTGALRVTSVEALLPMLIAGLAITELPEFVATRYFADKQLEPILTDWRLPEGGLYFVTPTARARPAKVSALADFFISRLAAAEWSAETLMGWKPPAHRIK</sequence>
<dbReference type="CDD" id="cd08422">
    <property type="entry name" value="PBP2_CrgA_like"/>
    <property type="match status" value="1"/>
</dbReference>
<dbReference type="Proteomes" id="UP001620514">
    <property type="component" value="Unassembled WGS sequence"/>
</dbReference>
<protein>
    <submittedName>
        <fullName evidence="6">DNA-binding transcriptional LysR family regulator</fullName>
    </submittedName>
</protein>
<comment type="caution">
    <text evidence="6">The sequence shown here is derived from an EMBL/GenBank/DDBJ whole genome shotgun (WGS) entry which is preliminary data.</text>
</comment>
<reference evidence="6 7" key="2">
    <citation type="submission" date="2024-11" db="EMBL/GenBank/DDBJ databases">
        <title>Using genomics to understand microbial adaptation to soil warming.</title>
        <authorList>
            <person name="Deangelis K.M. PhD."/>
        </authorList>
    </citation>
    <scope>NUCLEOTIDE SEQUENCE [LARGE SCALE GENOMIC DNA]</scope>
    <source>
        <strain evidence="6 7">GAS97</strain>
    </source>
</reference>
<keyword evidence="3 6" id="KW-0238">DNA-binding</keyword>
<reference evidence="6 7" key="1">
    <citation type="submission" date="2024-10" db="EMBL/GenBank/DDBJ databases">
        <authorList>
            <person name="Deangelis K."/>
            <person name="Huntemann M."/>
            <person name="Clum A."/>
            <person name="Wang J."/>
            <person name="Palaniappan K."/>
            <person name="Ritter S."/>
            <person name="Chen I.-M."/>
            <person name="Stamatis D."/>
            <person name="Reddy T."/>
            <person name="O'Malley R."/>
            <person name="Daum C."/>
            <person name="Ng V."/>
            <person name="Ivanova N."/>
            <person name="Kyrpides N."/>
            <person name="Woyke T."/>
        </authorList>
    </citation>
    <scope>NUCLEOTIDE SEQUENCE [LARGE SCALE GENOMIC DNA]</scope>
    <source>
        <strain evidence="6 7">GAS97</strain>
    </source>
</reference>
<dbReference type="Gene3D" id="1.10.10.10">
    <property type="entry name" value="Winged helix-like DNA-binding domain superfamily/Winged helix DNA-binding domain"/>
    <property type="match status" value="1"/>
</dbReference>
<evidence type="ECO:0000259" key="5">
    <source>
        <dbReference type="PROSITE" id="PS50931"/>
    </source>
</evidence>
<keyword evidence="7" id="KW-1185">Reference proteome</keyword>
<evidence type="ECO:0000256" key="4">
    <source>
        <dbReference type="ARBA" id="ARBA00023163"/>
    </source>
</evidence>
<dbReference type="PROSITE" id="PS50931">
    <property type="entry name" value="HTH_LYSR"/>
    <property type="match status" value="1"/>
</dbReference>
<dbReference type="PANTHER" id="PTHR30537:SF5">
    <property type="entry name" value="HTH-TYPE TRANSCRIPTIONAL ACTIVATOR TTDR-RELATED"/>
    <property type="match status" value="1"/>
</dbReference>
<name>A0ABW8MT99_9BURK</name>
<organism evidence="6 7">
    <name type="scientific">Caballeronia udeis</name>
    <dbReference type="NCBI Taxonomy" id="1232866"/>
    <lineage>
        <taxon>Bacteria</taxon>
        <taxon>Pseudomonadati</taxon>
        <taxon>Pseudomonadota</taxon>
        <taxon>Betaproteobacteria</taxon>
        <taxon>Burkholderiales</taxon>
        <taxon>Burkholderiaceae</taxon>
        <taxon>Caballeronia</taxon>
    </lineage>
</organism>
<keyword evidence="4" id="KW-0804">Transcription</keyword>
<dbReference type="SUPFAM" id="SSF46785">
    <property type="entry name" value="Winged helix' DNA-binding domain"/>
    <property type="match status" value="1"/>
</dbReference>
<evidence type="ECO:0000313" key="6">
    <source>
        <dbReference type="EMBL" id="MFK4445855.1"/>
    </source>
</evidence>
<dbReference type="InterPro" id="IPR000847">
    <property type="entry name" value="LysR_HTH_N"/>
</dbReference>